<dbReference type="PANTHER" id="PTHR21661">
    <property type="entry name" value="EPOXIDE HYDROLASE 1-RELATED"/>
    <property type="match status" value="1"/>
</dbReference>
<name>A0A9P0BUV9_CHRIL</name>
<evidence type="ECO:0000313" key="9">
    <source>
        <dbReference type="Proteomes" id="UP001154114"/>
    </source>
</evidence>
<dbReference type="OrthoDB" id="7130006at2759"/>
<proteinExistence type="inferred from homology"/>
<comment type="catalytic activity">
    <reaction evidence="1">
        <text>1-(4-methoxyphenyl)-N-methyl-N-[(3-methyloxetan-3-yl)methyl]methanamine + H2O = 2-{[(4-methoxybenzyl)(methyl)amino]methyl}-2-methylpropane-1,3-diol</text>
        <dbReference type="Rhea" id="RHEA:55764"/>
        <dbReference type="ChEBI" id="CHEBI:15377"/>
        <dbReference type="ChEBI" id="CHEBI:139161"/>
        <dbReference type="ChEBI" id="CHEBI:139164"/>
        <dbReference type="EC" id="3.3.2.9"/>
    </reaction>
</comment>
<evidence type="ECO:0000313" key="8">
    <source>
        <dbReference type="EMBL" id="CAH0598397.1"/>
    </source>
</evidence>
<evidence type="ECO:0000256" key="7">
    <source>
        <dbReference type="PIRSR" id="PIRSR001112-1"/>
    </source>
</evidence>
<comment type="similarity">
    <text evidence="3">Belongs to the peptidase S33 family.</text>
</comment>
<dbReference type="PIRSF" id="PIRSF001112">
    <property type="entry name" value="Epoxide_hydrolase"/>
    <property type="match status" value="1"/>
</dbReference>
<keyword evidence="9" id="KW-1185">Reference proteome</keyword>
<protein>
    <recommendedName>
        <fullName evidence="4">microsomal epoxide hydrolase</fullName>
        <ecNumber evidence="4">3.3.2.9</ecNumber>
    </recommendedName>
</protein>
<feature type="active site" description="Nucleophile" evidence="7">
    <location>
        <position position="28"/>
    </location>
</feature>
<keyword evidence="5" id="KW-0058">Aromatic hydrocarbons catabolism</keyword>
<dbReference type="EC" id="3.3.2.9" evidence="4"/>
<dbReference type="EMBL" id="LR824028">
    <property type="protein sequence ID" value="CAH0598397.1"/>
    <property type="molecule type" value="Genomic_DNA"/>
</dbReference>
<keyword evidence="6" id="KW-0378">Hydrolase</keyword>
<evidence type="ECO:0000256" key="3">
    <source>
        <dbReference type="ARBA" id="ARBA00010088"/>
    </source>
</evidence>
<dbReference type="PANTHER" id="PTHR21661:SF35">
    <property type="entry name" value="EPOXIDE HYDROLASE"/>
    <property type="match status" value="1"/>
</dbReference>
<feature type="active site" description="Proton acceptor" evidence="7">
    <location>
        <position position="234"/>
    </location>
</feature>
<dbReference type="InterPro" id="IPR029058">
    <property type="entry name" value="AB_hydrolase_fold"/>
</dbReference>
<dbReference type="InterPro" id="IPR000639">
    <property type="entry name" value="Epox_hydrolase-like"/>
</dbReference>
<dbReference type="PRINTS" id="PR00412">
    <property type="entry name" value="EPOXHYDRLASE"/>
</dbReference>
<dbReference type="GO" id="GO:0033961">
    <property type="term" value="F:cis-stilbene-oxide hydrolase activity"/>
    <property type="evidence" value="ECO:0007669"/>
    <property type="project" value="UniProtKB-EC"/>
</dbReference>
<dbReference type="SUPFAM" id="SSF53474">
    <property type="entry name" value="alpha/beta-Hydrolases"/>
    <property type="match status" value="1"/>
</dbReference>
<feature type="active site" description="Proton donor" evidence="7">
    <location>
        <position position="177"/>
    </location>
</feature>
<dbReference type="Proteomes" id="UP001154114">
    <property type="component" value="Chromosome 25"/>
</dbReference>
<gene>
    <name evidence="8" type="ORF">CINC_LOCUS8221</name>
</gene>
<sequence length="299" mass="33749">MGGAEIAVILRNLMHRIGHQKFYLQGGDWGSHICKMIATLFPDEILGYHTNYAISYSPAPYAIWVMGSISEAFQNLVVKPEIANRLYPLANFIKGSLLGNGYMHLHATKPDGLGVAMSDSPSGLLAYILQTVSSATRSEYTNREDGGLYEKYTQDEVLDDIMVYWVNNAFTTSIRIYAETYNVRNIEMGVLAIPTNVPLWLLQGRSELRYQSPQMLRFKYTNIINTTVLDTGGHFFALELPDIFSEDVLTALKAFRQYWSRQIVCPKTEEIAKTEEISKPIISIQTPILDLALGIFKKF</sequence>
<evidence type="ECO:0000256" key="1">
    <source>
        <dbReference type="ARBA" id="ARBA00000221"/>
    </source>
</evidence>
<organism evidence="8 9">
    <name type="scientific">Chrysodeixis includens</name>
    <name type="common">Soybean looper</name>
    <name type="synonym">Pseudoplusia includens</name>
    <dbReference type="NCBI Taxonomy" id="689277"/>
    <lineage>
        <taxon>Eukaryota</taxon>
        <taxon>Metazoa</taxon>
        <taxon>Ecdysozoa</taxon>
        <taxon>Arthropoda</taxon>
        <taxon>Hexapoda</taxon>
        <taxon>Insecta</taxon>
        <taxon>Pterygota</taxon>
        <taxon>Neoptera</taxon>
        <taxon>Endopterygota</taxon>
        <taxon>Lepidoptera</taxon>
        <taxon>Glossata</taxon>
        <taxon>Ditrysia</taxon>
        <taxon>Noctuoidea</taxon>
        <taxon>Noctuidae</taxon>
        <taxon>Plusiinae</taxon>
        <taxon>Chrysodeixis</taxon>
    </lineage>
</organism>
<evidence type="ECO:0000256" key="6">
    <source>
        <dbReference type="ARBA" id="ARBA00022801"/>
    </source>
</evidence>
<dbReference type="GO" id="GO:0097176">
    <property type="term" value="P:epoxide metabolic process"/>
    <property type="evidence" value="ECO:0007669"/>
    <property type="project" value="TreeGrafter"/>
</dbReference>
<comment type="subcellular location">
    <subcellularLocation>
        <location evidence="2">Microsome membrane</location>
        <topology evidence="2">Single-pass membrane protein</topology>
    </subcellularLocation>
</comment>
<evidence type="ECO:0000256" key="4">
    <source>
        <dbReference type="ARBA" id="ARBA00012091"/>
    </source>
</evidence>
<accession>A0A9P0BUV9</accession>
<evidence type="ECO:0000256" key="2">
    <source>
        <dbReference type="ARBA" id="ARBA00004111"/>
    </source>
</evidence>
<dbReference type="Gene3D" id="3.40.50.1820">
    <property type="entry name" value="alpha/beta hydrolase"/>
    <property type="match status" value="1"/>
</dbReference>
<dbReference type="InterPro" id="IPR016292">
    <property type="entry name" value="Epoxide_hydrolase"/>
</dbReference>
<dbReference type="AlphaFoldDB" id="A0A9P0BUV9"/>
<evidence type="ECO:0000256" key="5">
    <source>
        <dbReference type="ARBA" id="ARBA00022797"/>
    </source>
</evidence>
<reference evidence="8" key="1">
    <citation type="submission" date="2021-12" db="EMBL/GenBank/DDBJ databases">
        <authorList>
            <person name="King R."/>
        </authorList>
    </citation>
    <scope>NUCLEOTIDE SEQUENCE</scope>
</reference>